<gene>
    <name evidence="1" type="ORF">F6X51_08290</name>
</gene>
<dbReference type="AlphaFoldDB" id="A0A6N6MWU6"/>
<keyword evidence="2" id="KW-1185">Reference proteome</keyword>
<dbReference type="RefSeq" id="WP_150962756.1">
    <property type="nucleotide sequence ID" value="NZ_VZZJ01000005.1"/>
</dbReference>
<accession>A0A6N6MWU6</accession>
<comment type="caution">
    <text evidence="1">The sequence shown here is derived from an EMBL/GenBank/DDBJ whole genome shotgun (WGS) entry which is preliminary data.</text>
</comment>
<evidence type="ECO:0000313" key="2">
    <source>
        <dbReference type="Proteomes" id="UP000441523"/>
    </source>
</evidence>
<name>A0A6N6MWU6_9HYPH</name>
<proteinExistence type="predicted"/>
<sequence length="193" mass="21115">MLAMQYRHRLPADYPMARIRGRVAERGPAWDETPGLGFKAFVLRERGRLGAEENAYASLYLWREAGAALDFLTDARFASVVETFGRPRIDSWLALDARAAQAGPARTLIREAVPVAPGTGLGALRAAEAERNRAALAREGRLAAISALDTGTWRLLRLTLSAEPPARSEQANAYEILHLARPGWAALATRDPE</sequence>
<dbReference type="Pfam" id="PF16157">
    <property type="entry name" value="DUF4865"/>
    <property type="match status" value="1"/>
</dbReference>
<dbReference type="EMBL" id="VZZJ01000005">
    <property type="protein sequence ID" value="KAB1074360.1"/>
    <property type="molecule type" value="Genomic_DNA"/>
</dbReference>
<dbReference type="Proteomes" id="UP000441523">
    <property type="component" value="Unassembled WGS sequence"/>
</dbReference>
<organism evidence="1 2">
    <name type="scientific">Methylobacterium planeticum</name>
    <dbReference type="NCBI Taxonomy" id="2615211"/>
    <lineage>
        <taxon>Bacteria</taxon>
        <taxon>Pseudomonadati</taxon>
        <taxon>Pseudomonadota</taxon>
        <taxon>Alphaproteobacteria</taxon>
        <taxon>Hyphomicrobiales</taxon>
        <taxon>Methylobacteriaceae</taxon>
        <taxon>Methylobacterium</taxon>
    </lineage>
</organism>
<reference evidence="1 2" key="1">
    <citation type="submission" date="2019-09" db="EMBL/GenBank/DDBJ databases">
        <title>YIM 132548 draft genome.</title>
        <authorList>
            <person name="Jiang L."/>
        </authorList>
    </citation>
    <scope>NUCLEOTIDE SEQUENCE [LARGE SCALE GENOMIC DNA]</scope>
    <source>
        <strain evidence="1 2">YIM 132548</strain>
    </source>
</reference>
<dbReference type="InterPro" id="IPR032349">
    <property type="entry name" value="DUF4865"/>
</dbReference>
<protein>
    <submittedName>
        <fullName evidence="1">DUF4865 family protein</fullName>
    </submittedName>
</protein>
<evidence type="ECO:0000313" key="1">
    <source>
        <dbReference type="EMBL" id="KAB1074360.1"/>
    </source>
</evidence>